<gene>
    <name evidence="1" type="ORF">GRI38_11380</name>
</gene>
<dbReference type="EMBL" id="WTYW01000003">
    <property type="protein sequence ID" value="MXO86626.1"/>
    <property type="molecule type" value="Genomic_DNA"/>
</dbReference>
<reference evidence="1 2" key="1">
    <citation type="submission" date="2019-12" db="EMBL/GenBank/DDBJ databases">
        <title>Genomic-based taxomic classification of the family Erythrobacteraceae.</title>
        <authorList>
            <person name="Xu L."/>
        </authorList>
    </citation>
    <scope>NUCLEOTIDE SEQUENCE [LARGE SCALE GENOMIC DNA]</scope>
    <source>
        <strain evidence="1 2">MCCC 1A09962</strain>
    </source>
</reference>
<keyword evidence="2" id="KW-1185">Reference proteome</keyword>
<sequence length="178" mass="20857">MSWRLKDWYVLSEQTLSRERDDRTVAKSEWHALSDAWRQVFTNKEDKALHDIWNAVYVIWISIPLTFDYGALTNPTAYIGKGMAHARFRDHIDSKLMPTLDLLKGAKFDFWVLECASDDIARSSEAKMLQFFEETYGRLPIFNKSRPSPTAAKPHPDCWKPLDRRRAGRQRTWAVRPI</sequence>
<evidence type="ECO:0008006" key="3">
    <source>
        <dbReference type="Google" id="ProtNLM"/>
    </source>
</evidence>
<proteinExistence type="predicted"/>
<dbReference type="Proteomes" id="UP000433104">
    <property type="component" value="Unassembled WGS sequence"/>
</dbReference>
<evidence type="ECO:0000313" key="2">
    <source>
        <dbReference type="Proteomes" id="UP000433104"/>
    </source>
</evidence>
<comment type="caution">
    <text evidence="1">The sequence shown here is derived from an EMBL/GenBank/DDBJ whole genome shotgun (WGS) entry which is preliminary data.</text>
</comment>
<dbReference type="RefSeq" id="WP_160683920.1">
    <property type="nucleotide sequence ID" value="NZ_WTYW01000003.1"/>
</dbReference>
<protein>
    <recommendedName>
        <fullName evidence="3">GIY-YIG domain-containing protein</fullName>
    </recommendedName>
</protein>
<dbReference type="OrthoDB" id="7433264at2"/>
<organism evidence="1 2">
    <name type="scientific">Parapontixanthobacter aurantiacus</name>
    <dbReference type="NCBI Taxonomy" id="1463599"/>
    <lineage>
        <taxon>Bacteria</taxon>
        <taxon>Pseudomonadati</taxon>
        <taxon>Pseudomonadota</taxon>
        <taxon>Alphaproteobacteria</taxon>
        <taxon>Sphingomonadales</taxon>
        <taxon>Erythrobacteraceae</taxon>
        <taxon>Parapontixanthobacter</taxon>
    </lineage>
</organism>
<evidence type="ECO:0000313" key="1">
    <source>
        <dbReference type="EMBL" id="MXO86626.1"/>
    </source>
</evidence>
<accession>A0A844ZHL5</accession>
<dbReference type="AlphaFoldDB" id="A0A844ZHL5"/>
<name>A0A844ZHL5_9SPHN</name>